<evidence type="ECO:0000256" key="2">
    <source>
        <dbReference type="ARBA" id="ARBA00023157"/>
    </source>
</evidence>
<evidence type="ECO:0000313" key="7">
    <source>
        <dbReference type="Proteomes" id="UP000494106"/>
    </source>
</evidence>
<organism evidence="6 7">
    <name type="scientific">Arctia plantaginis</name>
    <name type="common">Wood tiger moth</name>
    <name type="synonym">Phalaena plantaginis</name>
    <dbReference type="NCBI Taxonomy" id="874455"/>
    <lineage>
        <taxon>Eukaryota</taxon>
        <taxon>Metazoa</taxon>
        <taxon>Ecdysozoa</taxon>
        <taxon>Arthropoda</taxon>
        <taxon>Hexapoda</taxon>
        <taxon>Insecta</taxon>
        <taxon>Pterygota</taxon>
        <taxon>Neoptera</taxon>
        <taxon>Endopterygota</taxon>
        <taxon>Lepidoptera</taxon>
        <taxon>Glossata</taxon>
        <taxon>Ditrysia</taxon>
        <taxon>Noctuoidea</taxon>
        <taxon>Erebidae</taxon>
        <taxon>Arctiinae</taxon>
        <taxon>Arctia</taxon>
    </lineage>
</organism>
<comment type="caution">
    <text evidence="3">Lacks conserved residue(s) required for the propagation of feature annotation.</text>
</comment>
<evidence type="ECO:0000313" key="6">
    <source>
        <dbReference type="EMBL" id="CAB3255223.1"/>
    </source>
</evidence>
<dbReference type="InterPro" id="IPR035914">
    <property type="entry name" value="Sperma_CUB_dom_sf"/>
</dbReference>
<keyword evidence="4" id="KW-0732">Signal</keyword>
<dbReference type="InterPro" id="IPR000859">
    <property type="entry name" value="CUB_dom"/>
</dbReference>
<feature type="chain" id="PRO_5035800420" description="CUB domain-containing protein" evidence="4">
    <location>
        <begin position="17"/>
        <end position="147"/>
    </location>
</feature>
<evidence type="ECO:0000259" key="5">
    <source>
        <dbReference type="PROSITE" id="PS01180"/>
    </source>
</evidence>
<dbReference type="Gene3D" id="2.60.120.290">
    <property type="entry name" value="Spermadhesin, CUB domain"/>
    <property type="match status" value="1"/>
</dbReference>
<accession>A0A8S1B6I3</accession>
<keyword evidence="1" id="KW-0677">Repeat</keyword>
<dbReference type="Pfam" id="PF00431">
    <property type="entry name" value="CUB"/>
    <property type="match status" value="1"/>
</dbReference>
<evidence type="ECO:0000256" key="1">
    <source>
        <dbReference type="ARBA" id="ARBA00022737"/>
    </source>
</evidence>
<dbReference type="PANTHER" id="PTHR24251">
    <property type="entry name" value="OVOCHYMASE-RELATED"/>
    <property type="match status" value="1"/>
</dbReference>
<proteinExistence type="predicted"/>
<evidence type="ECO:0000256" key="4">
    <source>
        <dbReference type="SAM" id="SignalP"/>
    </source>
</evidence>
<feature type="signal peptide" evidence="4">
    <location>
        <begin position="1"/>
        <end position="16"/>
    </location>
</feature>
<name>A0A8S1B6I3_ARCPL</name>
<gene>
    <name evidence="6" type="ORF">APLA_LOCUS14794</name>
</gene>
<sequence>MIFTTAFLLLFDLASSRLDQKDADCALRKVFTQKRVVHFANPHWPSHYRADTRCKWIFNCQEGHLCRLLCDTLGLPRSKNCAVDKLRVSDVNGSKKSAKIYCGQDVIDIVSNGTKITLELFTSRRSPGGRFKCSVQTASPLQARYLF</sequence>
<feature type="domain" description="CUB" evidence="5">
    <location>
        <begin position="25"/>
        <end position="138"/>
    </location>
</feature>
<dbReference type="SUPFAM" id="SSF49854">
    <property type="entry name" value="Spermadhesin, CUB domain"/>
    <property type="match status" value="1"/>
</dbReference>
<protein>
    <recommendedName>
        <fullName evidence="5">CUB domain-containing protein</fullName>
    </recommendedName>
</protein>
<keyword evidence="2" id="KW-1015">Disulfide bond</keyword>
<dbReference type="EMBL" id="CADEBC010000572">
    <property type="protein sequence ID" value="CAB3255223.1"/>
    <property type="molecule type" value="Genomic_DNA"/>
</dbReference>
<dbReference type="PROSITE" id="PS01180">
    <property type="entry name" value="CUB"/>
    <property type="match status" value="1"/>
</dbReference>
<reference evidence="6 7" key="1">
    <citation type="submission" date="2020-04" db="EMBL/GenBank/DDBJ databases">
        <authorList>
            <person name="Wallbank WR R."/>
            <person name="Pardo Diaz C."/>
            <person name="Kozak K."/>
            <person name="Martin S."/>
            <person name="Jiggins C."/>
            <person name="Moest M."/>
            <person name="Warren A I."/>
            <person name="Byers J.R.P. K."/>
            <person name="Montejo-Kovacevich G."/>
            <person name="Yen C E."/>
        </authorList>
    </citation>
    <scope>NUCLEOTIDE SEQUENCE [LARGE SCALE GENOMIC DNA]</scope>
</reference>
<comment type="caution">
    <text evidence="6">The sequence shown here is derived from an EMBL/GenBank/DDBJ whole genome shotgun (WGS) entry which is preliminary data.</text>
</comment>
<evidence type="ECO:0000256" key="3">
    <source>
        <dbReference type="PROSITE-ProRule" id="PRU00059"/>
    </source>
</evidence>
<dbReference type="PANTHER" id="PTHR24251:SF30">
    <property type="entry name" value="MEMBRANE FRIZZLED-RELATED PROTEIN"/>
    <property type="match status" value="1"/>
</dbReference>
<dbReference type="Proteomes" id="UP000494106">
    <property type="component" value="Unassembled WGS sequence"/>
</dbReference>
<dbReference type="OrthoDB" id="7296615at2759"/>
<keyword evidence="7" id="KW-1185">Reference proteome</keyword>
<dbReference type="AlphaFoldDB" id="A0A8S1B6I3"/>
<dbReference type="CDD" id="cd00041">
    <property type="entry name" value="CUB"/>
    <property type="match status" value="1"/>
</dbReference>